<evidence type="ECO:0000256" key="1">
    <source>
        <dbReference type="SAM" id="Coils"/>
    </source>
</evidence>
<name>A0A3R9QU19_9CREN</name>
<evidence type="ECO:0000313" key="3">
    <source>
        <dbReference type="Proteomes" id="UP000277582"/>
    </source>
</evidence>
<comment type="caution">
    <text evidence="2">The sequence shown here is derived from an EMBL/GenBank/DDBJ whole genome shotgun (WGS) entry which is preliminary data.</text>
</comment>
<gene>
    <name evidence="2" type="ORF">D6D85_14985</name>
</gene>
<organism evidence="2 3">
    <name type="scientific">Candidatus Methanodesulfokora washburnensis</name>
    <dbReference type="NCBI Taxonomy" id="2478471"/>
    <lineage>
        <taxon>Archaea</taxon>
        <taxon>Thermoproteota</taxon>
        <taxon>Candidatus Korarchaeia</taxon>
        <taxon>Candidatus Korarchaeia incertae sedis</taxon>
        <taxon>Candidatus Methanodesulfokora</taxon>
    </lineage>
</organism>
<reference evidence="2 3" key="1">
    <citation type="submission" date="2018-10" db="EMBL/GenBank/DDBJ databases">
        <title>Co-occurring genomic capacity for anaerobic methane metabolism and dissimilatory sulfite reduction discovered in the Korarchaeota.</title>
        <authorList>
            <person name="Mckay L.J."/>
            <person name="Dlakic M."/>
            <person name="Fields M.W."/>
            <person name="Delmont T.O."/>
            <person name="Eren A.M."/>
            <person name="Jay Z.J."/>
            <person name="Klingelsmith K.B."/>
            <person name="Rusch D.B."/>
            <person name="Inskeep W.P."/>
        </authorList>
    </citation>
    <scope>NUCLEOTIDE SEQUENCE [LARGE SCALE GENOMIC DNA]</scope>
    <source>
        <strain evidence="2 3">MDKW</strain>
    </source>
</reference>
<evidence type="ECO:0000313" key="2">
    <source>
        <dbReference type="EMBL" id="RSN71890.1"/>
    </source>
</evidence>
<dbReference type="RefSeq" id="WP_125672747.1">
    <property type="nucleotide sequence ID" value="NZ_RCOS01000167.1"/>
</dbReference>
<keyword evidence="1" id="KW-0175">Coiled coil</keyword>
<sequence>MYRDELIRILQICREQEDPFKVNVIDLLDRIRKIFPLIKTEEEINLDLEALLSLSDVILKQEDVLEHRTSLLYVDALLILLKLERMSLKDLAESLRRNWRPIVEARGINPNFLSTALDYWGSKELLGKEISTSPEREAEISVELSEELEKELKRIREEIKEEVDYHEFIRMDPLRRAYLISILATRGDISLRKDPITERITIVPSPSTGEKVSMAIEVI</sequence>
<proteinExistence type="predicted"/>
<dbReference type="EMBL" id="RCOS01000167">
    <property type="protein sequence ID" value="RSN71890.1"/>
    <property type="molecule type" value="Genomic_DNA"/>
</dbReference>
<dbReference type="Proteomes" id="UP000277582">
    <property type="component" value="Unassembled WGS sequence"/>
</dbReference>
<accession>A0A3R9QU19</accession>
<keyword evidence="3" id="KW-1185">Reference proteome</keyword>
<protein>
    <submittedName>
        <fullName evidence="2">Uncharacterized protein</fullName>
    </submittedName>
</protein>
<dbReference type="AlphaFoldDB" id="A0A3R9QU19"/>
<feature type="coiled-coil region" evidence="1">
    <location>
        <begin position="138"/>
        <end position="165"/>
    </location>
</feature>